<dbReference type="AlphaFoldDB" id="A0A8A7KAV4"/>
<reference evidence="1" key="1">
    <citation type="submission" date="2019-12" db="EMBL/GenBank/DDBJ databases">
        <authorList>
            <person name="zhang j."/>
            <person name="sun C.M."/>
        </authorList>
    </citation>
    <scope>NUCLEOTIDE SEQUENCE</scope>
    <source>
        <strain evidence="1">NS-1</strain>
    </source>
</reference>
<gene>
    <name evidence="1" type="ORF">GM661_11700</name>
</gene>
<accession>A0A8A7KAV4</accession>
<name>A0A8A7KAV4_9FIRM</name>
<organism evidence="1 2">
    <name type="scientific">Iocasia fonsfrigidae</name>
    <dbReference type="NCBI Taxonomy" id="2682810"/>
    <lineage>
        <taxon>Bacteria</taxon>
        <taxon>Bacillati</taxon>
        <taxon>Bacillota</taxon>
        <taxon>Clostridia</taxon>
        <taxon>Halanaerobiales</taxon>
        <taxon>Halanaerobiaceae</taxon>
        <taxon>Iocasia</taxon>
    </lineage>
</organism>
<protein>
    <submittedName>
        <fullName evidence="1">YqzL family protein</fullName>
    </submittedName>
</protein>
<evidence type="ECO:0000313" key="2">
    <source>
        <dbReference type="Proteomes" id="UP000665020"/>
    </source>
</evidence>
<dbReference type="Proteomes" id="UP000665020">
    <property type="component" value="Chromosome"/>
</dbReference>
<sequence>MGLTATFFWRLFEETGSINAYLVYKQMYLMMRYTPNKQEFI</sequence>
<proteinExistence type="predicted"/>
<evidence type="ECO:0000313" key="1">
    <source>
        <dbReference type="EMBL" id="QTL98581.1"/>
    </source>
</evidence>
<dbReference type="RefSeq" id="WP_125990785.1">
    <property type="nucleotide sequence ID" value="NZ_CP046640.1"/>
</dbReference>
<dbReference type="KEGG" id="ifn:GM661_11700"/>
<dbReference type="InterPro" id="IPR025617">
    <property type="entry name" value="YqzL"/>
</dbReference>
<keyword evidence="2" id="KW-1185">Reference proteome</keyword>
<dbReference type="EMBL" id="CP046640">
    <property type="protein sequence ID" value="QTL98581.1"/>
    <property type="molecule type" value="Genomic_DNA"/>
</dbReference>
<dbReference type="Pfam" id="PF14006">
    <property type="entry name" value="YqzL"/>
    <property type="match status" value="1"/>
</dbReference>